<dbReference type="OrthoDB" id="7522752at2"/>
<dbReference type="SUPFAM" id="SSF53300">
    <property type="entry name" value="vWA-like"/>
    <property type="match status" value="1"/>
</dbReference>
<protein>
    <recommendedName>
        <fullName evidence="2">VWFA domain-containing protein</fullName>
    </recommendedName>
</protein>
<keyword evidence="1" id="KW-1133">Transmembrane helix</keyword>
<dbReference type="EMBL" id="NTHN01000031">
    <property type="protein sequence ID" value="PBD20598.1"/>
    <property type="molecule type" value="Genomic_DNA"/>
</dbReference>
<evidence type="ECO:0000256" key="1">
    <source>
        <dbReference type="SAM" id="Phobius"/>
    </source>
</evidence>
<proteinExistence type="predicted"/>
<evidence type="ECO:0000259" key="2">
    <source>
        <dbReference type="PROSITE" id="PS50234"/>
    </source>
</evidence>
<dbReference type="InterPro" id="IPR002035">
    <property type="entry name" value="VWF_A"/>
</dbReference>
<feature type="domain" description="VWFA" evidence="2">
    <location>
        <begin position="156"/>
        <end position="474"/>
    </location>
</feature>
<organism evidence="4">
    <name type="scientific">Alloyangia mangrovi</name>
    <dbReference type="NCBI Taxonomy" id="1779329"/>
    <lineage>
        <taxon>Bacteria</taxon>
        <taxon>Pseudomonadati</taxon>
        <taxon>Pseudomonadota</taxon>
        <taxon>Alphaproteobacteria</taxon>
        <taxon>Rhodobacterales</taxon>
        <taxon>Roseobacteraceae</taxon>
        <taxon>Alloyangia</taxon>
    </lineage>
</organism>
<keyword evidence="5" id="KW-1185">Reference proteome</keyword>
<name>A0A2A3JZS8_9RHOB</name>
<keyword evidence="1" id="KW-0472">Membrane</keyword>
<evidence type="ECO:0000313" key="5">
    <source>
        <dbReference type="Proteomes" id="UP000217448"/>
    </source>
</evidence>
<dbReference type="Proteomes" id="UP000217448">
    <property type="component" value="Unassembled WGS sequence"/>
</dbReference>
<dbReference type="AlphaFoldDB" id="A0A2A3JZS8"/>
<comment type="caution">
    <text evidence="4">The sequence shown here is derived from an EMBL/GenBank/DDBJ whole genome shotgun (WGS) entry which is preliminary data.</text>
</comment>
<dbReference type="Gene3D" id="3.40.50.410">
    <property type="entry name" value="von Willebrand factor, type A domain"/>
    <property type="match status" value="1"/>
</dbReference>
<dbReference type="Pfam" id="PF13400">
    <property type="entry name" value="Tad"/>
    <property type="match status" value="1"/>
</dbReference>
<reference evidence="3" key="3">
    <citation type="submission" date="2024-05" db="EMBL/GenBank/DDBJ databases">
        <title>Yangia mangrovi SAOS 153D genome.</title>
        <authorList>
            <person name="Verma A."/>
            <person name="Pal Y."/>
            <person name="Sundharam S."/>
            <person name="Bisht B."/>
            <person name="Srinivasan K."/>
        </authorList>
    </citation>
    <scope>NUCLEOTIDE SEQUENCE</scope>
    <source>
        <strain evidence="3">SAOS 153D</strain>
    </source>
</reference>
<accession>A0A2A3JZS8</accession>
<gene>
    <name evidence="3" type="ORF">CLG85_007540</name>
    <name evidence="4" type="ORF">CLG85_03010</name>
</gene>
<dbReference type="InterPro" id="IPR028087">
    <property type="entry name" value="Tad_N"/>
</dbReference>
<reference evidence="5" key="2">
    <citation type="submission" date="2023-07" db="EMBL/GenBank/DDBJ databases">
        <title>Yangia mangrovi SAOS 153D genome.</title>
        <authorList>
            <person name="Verma A."/>
            <person name="Pal Y."/>
            <person name="Sundharam S."/>
            <person name="Bisht B."/>
            <person name="Srinivasan K."/>
        </authorList>
    </citation>
    <scope>NUCLEOTIDE SEQUENCE [LARGE SCALE GENOMIC DNA]</scope>
    <source>
        <strain evidence="5">SAOS 153D</strain>
    </source>
</reference>
<evidence type="ECO:0000313" key="3">
    <source>
        <dbReference type="EMBL" id="MCT4370186.1"/>
    </source>
</evidence>
<dbReference type="InterPro" id="IPR036465">
    <property type="entry name" value="vWFA_dom_sf"/>
</dbReference>
<reference evidence="4" key="1">
    <citation type="submission" date="2017-09" db="EMBL/GenBank/DDBJ databases">
        <title>Yangia sp. SAOS 153D whole genome sequencing.</title>
        <authorList>
            <person name="Verma A."/>
            <person name="Krishnamurthi S."/>
        </authorList>
    </citation>
    <scope>NUCLEOTIDE SEQUENCE [LARGE SCALE GENOMIC DNA]</scope>
    <source>
        <strain evidence="4">SAOS 153D</strain>
    </source>
</reference>
<keyword evidence="1" id="KW-0812">Transmembrane</keyword>
<dbReference type="PROSITE" id="PS50234">
    <property type="entry name" value="VWFA"/>
    <property type="match status" value="1"/>
</dbReference>
<dbReference type="RefSeq" id="WP_095880924.1">
    <property type="nucleotide sequence ID" value="NZ_NTHN02000010.1"/>
</dbReference>
<dbReference type="EMBL" id="NTHN02000010">
    <property type="protein sequence ID" value="MCT4370186.1"/>
    <property type="molecule type" value="Genomic_DNA"/>
</dbReference>
<sequence length="478" mass="52357">MEKQTACWRAFRARGRVSLTALMRGSDAFLRDEGGSMSYFALVSSLVMMAFGGIGVDMVFTELNRTKVQNTLDRAVLAAADLDQILDPEDVVADYMAKMGLGDALVSSDVDEGLNYRIVTADGFVEAPSNFLGLLGIDTTTASGHAQATERFNKVEVSLVVDISGSMANNSKMDNLKTAAGEFIDTLLTSGSDDLVSISLVPYSEQVNAGPAILSYLPVNWKHGYSHCLEFPNSTFASAALDTSISYDQMQHFQWNYSSGKNTLTDTVCPRYDYERITAFSQDATALKSQIKKLTPRAGTSIFLGMKWGAALLDPSTQHITSGLISDGEVDSVFEGRPVAYDDTDVLKTVVLMTDGENQNSFRISSSHYDTPSEIAQWNTYNLNYYLAKYVDRSRQSSFYYQKYNASIGDSLLNNVCSAAKAKGIIIWAIGFEVEDHGAEVMQNCASSPSHFFRVEGTEISEAFSTIAQTLNQLRLTQ</sequence>
<feature type="transmembrane region" description="Helical" evidence="1">
    <location>
        <begin position="39"/>
        <end position="60"/>
    </location>
</feature>
<evidence type="ECO:0000313" key="4">
    <source>
        <dbReference type="EMBL" id="PBD20598.1"/>
    </source>
</evidence>